<dbReference type="Proteomes" id="UP001310890">
    <property type="component" value="Unassembled WGS sequence"/>
</dbReference>
<protein>
    <submittedName>
        <fullName evidence="8">Uncharacterized protein</fullName>
    </submittedName>
</protein>
<evidence type="ECO:0000256" key="4">
    <source>
        <dbReference type="ARBA" id="ARBA00022989"/>
    </source>
</evidence>
<comment type="caution">
    <text evidence="8">The sequence shown here is derived from an EMBL/GenBank/DDBJ whole genome shotgun (WGS) entry which is preliminary data.</text>
</comment>
<evidence type="ECO:0000256" key="7">
    <source>
        <dbReference type="SAM" id="Phobius"/>
    </source>
</evidence>
<organism evidence="8 9">
    <name type="scientific">Meristemomyces frigidus</name>
    <dbReference type="NCBI Taxonomy" id="1508187"/>
    <lineage>
        <taxon>Eukaryota</taxon>
        <taxon>Fungi</taxon>
        <taxon>Dikarya</taxon>
        <taxon>Ascomycota</taxon>
        <taxon>Pezizomycotina</taxon>
        <taxon>Dothideomycetes</taxon>
        <taxon>Dothideomycetidae</taxon>
        <taxon>Mycosphaerellales</taxon>
        <taxon>Teratosphaeriaceae</taxon>
        <taxon>Meristemomyces</taxon>
    </lineage>
</organism>
<proteinExistence type="predicted"/>
<dbReference type="PANTHER" id="PTHR42718">
    <property type="entry name" value="MAJOR FACILITATOR SUPERFAMILY MULTIDRUG TRANSPORTER MFSC"/>
    <property type="match status" value="1"/>
</dbReference>
<sequence>MEGQPGQEAIALRTIDKRPAIEAQALDEKHHGFSEGLNPGTGDTGKVDDRGAMHRTASSTSQLPMSKARTIALVVTLTGAAFLNTMSVQAAVIALPTIGRDLHIPAARQQWILYLHFMFALTEGKVVGWGRPYIGVVIATSIILIIAFVFWQLRLEKRTICQPLIKMTMFKNLRVAAAMVTMAVPKEDQSLGGAAINAVGQTGTAAGPAIATAIQVAVQEKYRDEASSAAAGKGNFGNTAFKAGLRVENWISAGLGVLAFYHSDTGFQGFWRDGAPKR</sequence>
<evidence type="ECO:0000313" key="9">
    <source>
        <dbReference type="Proteomes" id="UP001310890"/>
    </source>
</evidence>
<keyword evidence="4 7" id="KW-1133">Transmembrane helix</keyword>
<dbReference type="GO" id="GO:0016020">
    <property type="term" value="C:membrane"/>
    <property type="evidence" value="ECO:0007669"/>
    <property type="project" value="UniProtKB-SubCell"/>
</dbReference>
<gene>
    <name evidence="8" type="ORF">LTR62_006744</name>
</gene>
<comment type="subcellular location">
    <subcellularLocation>
        <location evidence="1">Membrane</location>
        <topology evidence="1">Multi-pass membrane protein</topology>
    </subcellularLocation>
</comment>
<dbReference type="SUPFAM" id="SSF103473">
    <property type="entry name" value="MFS general substrate transporter"/>
    <property type="match status" value="1"/>
</dbReference>
<accession>A0AAN7TNT7</accession>
<reference evidence="8" key="1">
    <citation type="submission" date="2023-08" db="EMBL/GenBank/DDBJ databases">
        <title>Black Yeasts Isolated from many extreme environments.</title>
        <authorList>
            <person name="Coleine C."/>
            <person name="Stajich J.E."/>
            <person name="Selbmann L."/>
        </authorList>
    </citation>
    <scope>NUCLEOTIDE SEQUENCE</scope>
    <source>
        <strain evidence="8">CCFEE 5401</strain>
    </source>
</reference>
<keyword evidence="2" id="KW-0813">Transport</keyword>
<name>A0AAN7TNT7_9PEZI</name>
<dbReference type="InterPro" id="IPR036259">
    <property type="entry name" value="MFS_trans_sf"/>
</dbReference>
<evidence type="ECO:0000256" key="5">
    <source>
        <dbReference type="ARBA" id="ARBA00023136"/>
    </source>
</evidence>
<keyword evidence="3 7" id="KW-0812">Transmembrane</keyword>
<dbReference type="PANTHER" id="PTHR42718:SF9">
    <property type="entry name" value="MAJOR FACILITATOR SUPERFAMILY MULTIDRUG TRANSPORTER MFSC"/>
    <property type="match status" value="1"/>
</dbReference>
<feature type="transmembrane region" description="Helical" evidence="7">
    <location>
        <begin position="133"/>
        <end position="153"/>
    </location>
</feature>
<keyword evidence="5 7" id="KW-0472">Membrane</keyword>
<feature type="region of interest" description="Disordered" evidence="6">
    <location>
        <begin position="28"/>
        <end position="62"/>
    </location>
</feature>
<evidence type="ECO:0000313" key="8">
    <source>
        <dbReference type="EMBL" id="KAK5117023.1"/>
    </source>
</evidence>
<dbReference type="EMBL" id="JAVRRL010000006">
    <property type="protein sequence ID" value="KAK5117023.1"/>
    <property type="molecule type" value="Genomic_DNA"/>
</dbReference>
<evidence type="ECO:0000256" key="1">
    <source>
        <dbReference type="ARBA" id="ARBA00004141"/>
    </source>
</evidence>
<dbReference type="AlphaFoldDB" id="A0AAN7TNT7"/>
<feature type="transmembrane region" description="Helical" evidence="7">
    <location>
        <begin position="71"/>
        <end position="99"/>
    </location>
</feature>
<evidence type="ECO:0000256" key="3">
    <source>
        <dbReference type="ARBA" id="ARBA00022692"/>
    </source>
</evidence>
<evidence type="ECO:0000256" key="6">
    <source>
        <dbReference type="SAM" id="MobiDB-lite"/>
    </source>
</evidence>
<evidence type="ECO:0000256" key="2">
    <source>
        <dbReference type="ARBA" id="ARBA00022448"/>
    </source>
</evidence>